<dbReference type="AlphaFoldDB" id="A0A1T5CJQ6"/>
<keyword evidence="3" id="KW-0819">tRNA processing</keyword>
<accession>A0A1T5CJQ6</accession>
<evidence type="ECO:0000256" key="1">
    <source>
        <dbReference type="ARBA" id="ARBA00012156"/>
    </source>
</evidence>
<keyword evidence="10" id="KW-1185">Reference proteome</keyword>
<keyword evidence="5" id="KW-0408">Iron</keyword>
<comment type="catalytic activity">
    <reaction evidence="7">
        <text>L-threonylcarbamoyladenylate + adenosine(37) in tRNA = N(6)-L-threonylcarbamoyladenosine(37) in tRNA + AMP + H(+)</text>
        <dbReference type="Rhea" id="RHEA:37059"/>
        <dbReference type="Rhea" id="RHEA-COMP:10162"/>
        <dbReference type="Rhea" id="RHEA-COMP:10163"/>
        <dbReference type="ChEBI" id="CHEBI:15378"/>
        <dbReference type="ChEBI" id="CHEBI:73682"/>
        <dbReference type="ChEBI" id="CHEBI:74411"/>
        <dbReference type="ChEBI" id="CHEBI:74418"/>
        <dbReference type="ChEBI" id="CHEBI:456215"/>
        <dbReference type="EC" id="2.3.1.234"/>
    </reaction>
</comment>
<evidence type="ECO:0000256" key="4">
    <source>
        <dbReference type="ARBA" id="ARBA00022723"/>
    </source>
</evidence>
<dbReference type="GO" id="GO:0061711">
    <property type="term" value="F:tRNA N(6)-L-threonylcarbamoyladenine synthase activity"/>
    <property type="evidence" value="ECO:0007669"/>
    <property type="project" value="UniProtKB-EC"/>
</dbReference>
<evidence type="ECO:0000259" key="8">
    <source>
        <dbReference type="Pfam" id="PF00814"/>
    </source>
</evidence>
<organism evidence="9 10">
    <name type="scientific">Acetoanaerobium noterae</name>
    <dbReference type="NCBI Taxonomy" id="745369"/>
    <lineage>
        <taxon>Bacteria</taxon>
        <taxon>Bacillati</taxon>
        <taxon>Bacillota</taxon>
        <taxon>Clostridia</taxon>
        <taxon>Peptostreptococcales</taxon>
        <taxon>Filifactoraceae</taxon>
        <taxon>Acetoanaerobium</taxon>
    </lineage>
</organism>
<dbReference type="Proteomes" id="UP000243406">
    <property type="component" value="Unassembled WGS sequence"/>
</dbReference>
<dbReference type="PANTHER" id="PTHR11735:SF6">
    <property type="entry name" value="TRNA N6-ADENOSINE THREONYLCARBAMOYLTRANSFERASE, MITOCHONDRIAL"/>
    <property type="match status" value="1"/>
</dbReference>
<dbReference type="Gene3D" id="3.30.420.40">
    <property type="match status" value="2"/>
</dbReference>
<dbReference type="EMBL" id="FUYN01000005">
    <property type="protein sequence ID" value="SKB59563.1"/>
    <property type="molecule type" value="Genomic_DNA"/>
</dbReference>
<proteinExistence type="predicted"/>
<gene>
    <name evidence="9" type="ORF">SAMN02745120_2215</name>
</gene>
<evidence type="ECO:0000313" key="10">
    <source>
        <dbReference type="Proteomes" id="UP000243406"/>
    </source>
</evidence>
<reference evidence="10" key="1">
    <citation type="submission" date="2017-02" db="EMBL/GenBank/DDBJ databases">
        <authorList>
            <person name="Varghese N."/>
            <person name="Submissions S."/>
        </authorList>
    </citation>
    <scope>NUCLEOTIDE SEQUENCE [LARGE SCALE GENOMIC DNA]</scope>
    <source>
        <strain evidence="10">ATCC 35199</strain>
    </source>
</reference>
<evidence type="ECO:0000256" key="3">
    <source>
        <dbReference type="ARBA" id="ARBA00022694"/>
    </source>
</evidence>
<protein>
    <recommendedName>
        <fullName evidence="1">N(6)-L-threonylcarbamoyladenine synthase</fullName>
        <ecNumber evidence="1">2.3.1.234</ecNumber>
    </recommendedName>
</protein>
<dbReference type="RefSeq" id="WP_159446459.1">
    <property type="nucleotide sequence ID" value="NZ_FUYN01000005.1"/>
</dbReference>
<dbReference type="SUPFAM" id="SSF53067">
    <property type="entry name" value="Actin-like ATPase domain"/>
    <property type="match status" value="1"/>
</dbReference>
<dbReference type="EC" id="2.3.1.234" evidence="1"/>
<dbReference type="Pfam" id="PF00814">
    <property type="entry name" value="TsaD"/>
    <property type="match status" value="1"/>
</dbReference>
<evidence type="ECO:0000313" key="9">
    <source>
        <dbReference type="EMBL" id="SKB59563.1"/>
    </source>
</evidence>
<dbReference type="OrthoDB" id="1675500at2"/>
<evidence type="ECO:0000256" key="6">
    <source>
        <dbReference type="ARBA" id="ARBA00023315"/>
    </source>
</evidence>
<keyword evidence="2" id="KW-0808">Transferase</keyword>
<dbReference type="InterPro" id="IPR017861">
    <property type="entry name" value="KAE1/TsaD"/>
</dbReference>
<dbReference type="InterPro" id="IPR043129">
    <property type="entry name" value="ATPase_NBD"/>
</dbReference>
<sequence>MKTKVYLGLDTSCYSTSIAAVDMNKNIIFNKTILLDVKAGEKGLRQSDAIFKHIKNFTTIVDKQNIEILAVCASQKPRDLEGSYMPVFMVSDSIGLLIANLVGAKYIPYSHQENHISAVYNHLNLNQDNFFGVHLSGGTTEILKCSKHDYKYSTDIISATMDISAGQLLDRLAVSMGYSFPGGKYIDDLASKVSNVKELSEIKKRINLNISLKEYGFHFSGIETKLKKYIDIYSKEVISKLAIDIIGETLVQGIKKMNCYIDSSIIFFGGVASSKVLREYILNNDTFINTTIHFAPSYISSDNALGCAFAANEYMKGNYNEN</sequence>
<keyword evidence="4" id="KW-0479">Metal-binding</keyword>
<evidence type="ECO:0000256" key="5">
    <source>
        <dbReference type="ARBA" id="ARBA00023004"/>
    </source>
</evidence>
<dbReference type="GO" id="GO:0046872">
    <property type="term" value="F:metal ion binding"/>
    <property type="evidence" value="ECO:0007669"/>
    <property type="project" value="UniProtKB-KW"/>
</dbReference>
<name>A0A1T5CJQ6_9FIRM</name>
<dbReference type="PANTHER" id="PTHR11735">
    <property type="entry name" value="TRNA N6-ADENOSINE THREONYLCARBAMOYLTRANSFERASE"/>
    <property type="match status" value="1"/>
</dbReference>
<feature type="domain" description="Gcp-like" evidence="8">
    <location>
        <begin position="71"/>
        <end position="301"/>
    </location>
</feature>
<keyword evidence="6" id="KW-0012">Acyltransferase</keyword>
<dbReference type="GO" id="GO:0008033">
    <property type="term" value="P:tRNA processing"/>
    <property type="evidence" value="ECO:0007669"/>
    <property type="project" value="UniProtKB-KW"/>
</dbReference>
<evidence type="ECO:0000256" key="7">
    <source>
        <dbReference type="ARBA" id="ARBA00048117"/>
    </source>
</evidence>
<dbReference type="InterPro" id="IPR000905">
    <property type="entry name" value="Gcp-like_dom"/>
</dbReference>
<dbReference type="PRINTS" id="PR00789">
    <property type="entry name" value="OSIALOPTASE"/>
</dbReference>
<evidence type="ECO:0000256" key="2">
    <source>
        <dbReference type="ARBA" id="ARBA00022679"/>
    </source>
</evidence>